<organism evidence="1 2">
    <name type="scientific">Leptospira weilii serovar Ranarum str. ICFT</name>
    <dbReference type="NCBI Taxonomy" id="1218598"/>
    <lineage>
        <taxon>Bacteria</taxon>
        <taxon>Pseudomonadati</taxon>
        <taxon>Spirochaetota</taxon>
        <taxon>Spirochaetia</taxon>
        <taxon>Leptospirales</taxon>
        <taxon>Leptospiraceae</taxon>
        <taxon>Leptospira</taxon>
    </lineage>
</organism>
<dbReference type="EMBL" id="AOHC02000050">
    <property type="protein sequence ID" value="EMY76395.1"/>
    <property type="molecule type" value="Genomic_DNA"/>
</dbReference>
<dbReference type="AlphaFoldDB" id="N1WBV3"/>
<comment type="caution">
    <text evidence="1">The sequence shown here is derived from an EMBL/GenBank/DDBJ whole genome shotgun (WGS) entry which is preliminary data.</text>
</comment>
<name>N1WBV3_9LEPT</name>
<evidence type="ECO:0000313" key="2">
    <source>
        <dbReference type="Proteomes" id="UP000012313"/>
    </source>
</evidence>
<dbReference type="Proteomes" id="UP000012313">
    <property type="component" value="Unassembled WGS sequence"/>
</dbReference>
<accession>N1WBV3</accession>
<proteinExistence type="predicted"/>
<protein>
    <submittedName>
        <fullName evidence="1">Uncharacterized protein</fullName>
    </submittedName>
</protein>
<evidence type="ECO:0000313" key="1">
    <source>
        <dbReference type="EMBL" id="EMY76395.1"/>
    </source>
</evidence>
<sequence length="87" mass="10224">MQIVPVIIRDPYRQTSASPLLDHYSVSIYPARGPGPRRVEKNVLLKSDGFYRIERTVFFLLNRITFIRDHLQESMSSKTDMPKEFRP</sequence>
<gene>
    <name evidence="1" type="ORF">LEP1GSC060_0268</name>
</gene>
<keyword evidence="2" id="KW-1185">Reference proteome</keyword>
<reference evidence="1" key="1">
    <citation type="submission" date="2013-03" db="EMBL/GenBank/DDBJ databases">
        <authorList>
            <person name="Harkins D.M."/>
            <person name="Durkin A.S."/>
            <person name="Brinkac L.M."/>
            <person name="Haft D.H."/>
            <person name="Selengut J.D."/>
            <person name="Sanka R."/>
            <person name="DePew J."/>
            <person name="Purushe J."/>
            <person name="Hartskeerl R.A."/>
            <person name="Ahmed A."/>
            <person name="van der Linden H."/>
            <person name="Goris M.G.A."/>
            <person name="Vinetz J.M."/>
            <person name="Sutton G.G."/>
            <person name="Nierman W.C."/>
            <person name="Fouts D.E."/>
        </authorList>
    </citation>
    <scope>NUCLEOTIDE SEQUENCE [LARGE SCALE GENOMIC DNA]</scope>
    <source>
        <strain evidence="1">ICFT</strain>
    </source>
</reference>